<gene>
    <name evidence="2" type="ORF">F506_08120</name>
</gene>
<accession>A0ABM5V6V9</accession>
<organism evidence="2 3">
    <name type="scientific">Herbaspirillum hiltneri N3</name>
    <dbReference type="NCBI Taxonomy" id="1262470"/>
    <lineage>
        <taxon>Bacteria</taxon>
        <taxon>Pseudomonadati</taxon>
        <taxon>Pseudomonadota</taxon>
        <taxon>Betaproteobacteria</taxon>
        <taxon>Burkholderiales</taxon>
        <taxon>Oxalobacteraceae</taxon>
        <taxon>Herbaspirillum</taxon>
    </lineage>
</organism>
<keyword evidence="3" id="KW-1185">Reference proteome</keyword>
<protein>
    <submittedName>
        <fullName evidence="2">Uncharacterized protein</fullName>
    </submittedName>
</protein>
<evidence type="ECO:0000256" key="1">
    <source>
        <dbReference type="SAM" id="MobiDB-lite"/>
    </source>
</evidence>
<sequence length="64" mass="6433">MAIAATSLAGDGDPGSTTAAAARRASKKARADQQAVADAQTDVDNVNIFAKFLKKAEDGAQAAL</sequence>
<reference evidence="3" key="1">
    <citation type="journal article" date="2015" name="Genome Announc.">
        <title>Complete Genome Sequence of Herbaspirillum hiltneri N3 (DSM 17495), Isolated from Surface-Sterilized Wheat Roots.</title>
        <authorList>
            <person name="Guizelini D."/>
            <person name="Saizaki P.M."/>
            <person name="Coimbra N.A."/>
            <person name="Weiss V.A."/>
            <person name="Faoro H."/>
            <person name="Sfeir M.Z."/>
            <person name="Baura V.A."/>
            <person name="Monteiro R.A."/>
            <person name="Chubatsu L.S."/>
            <person name="Souza E.M."/>
            <person name="Cruz L.M."/>
            <person name="Pedrosa F.O."/>
            <person name="Raittz R.T."/>
            <person name="Marchaukoski J.N."/>
            <person name="Steffens M.B."/>
        </authorList>
    </citation>
    <scope>NUCLEOTIDE SEQUENCE [LARGE SCALE GENOMIC DNA]</scope>
    <source>
        <strain evidence="3">N3</strain>
    </source>
</reference>
<evidence type="ECO:0000313" key="3">
    <source>
        <dbReference type="Proteomes" id="UP000063429"/>
    </source>
</evidence>
<name>A0ABM5V6V9_9BURK</name>
<feature type="region of interest" description="Disordered" evidence="1">
    <location>
        <begin position="1"/>
        <end position="38"/>
    </location>
</feature>
<dbReference type="Proteomes" id="UP000063429">
    <property type="component" value="Chromosome"/>
</dbReference>
<dbReference type="EMBL" id="CP011409">
    <property type="protein sequence ID" value="AKZ65236.1"/>
    <property type="molecule type" value="Genomic_DNA"/>
</dbReference>
<evidence type="ECO:0000313" key="2">
    <source>
        <dbReference type="EMBL" id="AKZ65236.1"/>
    </source>
</evidence>
<proteinExistence type="predicted"/>